<dbReference type="RefSeq" id="WP_166230942.1">
    <property type="nucleotide sequence ID" value="NZ_CP049865.1"/>
</dbReference>
<evidence type="ECO:0000313" key="2">
    <source>
        <dbReference type="EMBL" id="QIK71039.1"/>
    </source>
</evidence>
<gene>
    <name evidence="2" type="ORF">G7070_00505</name>
</gene>
<dbReference type="EMBL" id="CP049865">
    <property type="protein sequence ID" value="QIK71039.1"/>
    <property type="molecule type" value="Genomic_DNA"/>
</dbReference>
<organism evidence="2 3">
    <name type="scientific">Propioniciclava coleopterorum</name>
    <dbReference type="NCBI Taxonomy" id="2714937"/>
    <lineage>
        <taxon>Bacteria</taxon>
        <taxon>Bacillati</taxon>
        <taxon>Actinomycetota</taxon>
        <taxon>Actinomycetes</taxon>
        <taxon>Propionibacteriales</taxon>
        <taxon>Propionibacteriaceae</taxon>
        <taxon>Propioniciclava</taxon>
    </lineage>
</organism>
<evidence type="ECO:0000259" key="1">
    <source>
        <dbReference type="PROSITE" id="PS51746"/>
    </source>
</evidence>
<dbReference type="InterPro" id="IPR001932">
    <property type="entry name" value="PPM-type_phosphatase-like_dom"/>
</dbReference>
<dbReference type="InterPro" id="IPR036457">
    <property type="entry name" value="PPM-type-like_dom_sf"/>
</dbReference>
<dbReference type="SMART" id="SM00331">
    <property type="entry name" value="PP2C_SIG"/>
    <property type="match status" value="1"/>
</dbReference>
<feature type="domain" description="PPM-type phosphatase" evidence="1">
    <location>
        <begin position="3"/>
        <end position="236"/>
    </location>
</feature>
<dbReference type="Proteomes" id="UP000501058">
    <property type="component" value="Chromosome"/>
</dbReference>
<evidence type="ECO:0000313" key="3">
    <source>
        <dbReference type="Proteomes" id="UP000501058"/>
    </source>
</evidence>
<name>A0A6G7Y2V7_9ACTN</name>
<keyword evidence="3" id="KW-1185">Reference proteome</keyword>
<dbReference type="Gene3D" id="3.60.40.10">
    <property type="entry name" value="PPM-type phosphatase domain"/>
    <property type="match status" value="1"/>
</dbReference>
<protein>
    <submittedName>
        <fullName evidence="2">Serine/threonine-protein phosphatase</fullName>
    </submittedName>
</protein>
<reference evidence="2 3" key="1">
    <citation type="submission" date="2020-03" db="EMBL/GenBank/DDBJ databases">
        <title>Propioniciclava sp. nov., isolated from Hydrophilus acuminatus.</title>
        <authorList>
            <person name="Hyun D.-W."/>
            <person name="Bae J.-W."/>
        </authorList>
    </citation>
    <scope>NUCLEOTIDE SEQUENCE [LARGE SCALE GENOMIC DNA]</scope>
    <source>
        <strain evidence="2 3">HDW11</strain>
    </source>
</reference>
<dbReference type="KEGG" id="prv:G7070_00505"/>
<dbReference type="SUPFAM" id="SSF81606">
    <property type="entry name" value="PP2C-like"/>
    <property type="match status" value="1"/>
</dbReference>
<dbReference type="SMART" id="SM00332">
    <property type="entry name" value="PP2Cc"/>
    <property type="match status" value="1"/>
</dbReference>
<proteinExistence type="predicted"/>
<sequence length="240" mass="25188">MITWGARTDVGRVRQGNEDAHLAVDGLWLVSDGMGGHAAGEVASRIVVETFAPLARRRDLRAADLVAAVHAANEAIKSYGAEHPRARGLGATVTGVARVTLAGAPRWAILNVGDSRVYRLVGDTLGRATIDHSETEELVLEGVISPEEARTHHARNIVTRSLGQRDPLQPDLWLLPPAASERFVVCSDGLNSEVGDGDIRAILLAEPDPQRAADALVEAALAAGGRDNVSVVVVDAGSAG</sequence>
<dbReference type="Pfam" id="PF13672">
    <property type="entry name" value="PP2C_2"/>
    <property type="match status" value="1"/>
</dbReference>
<accession>A0A6G7Y2V7</accession>
<dbReference type="AlphaFoldDB" id="A0A6G7Y2V7"/>
<dbReference type="PROSITE" id="PS51746">
    <property type="entry name" value="PPM_2"/>
    <property type="match status" value="1"/>
</dbReference>
<dbReference type="CDD" id="cd00143">
    <property type="entry name" value="PP2Cc"/>
    <property type="match status" value="1"/>
</dbReference>